<evidence type="ECO:0000256" key="1">
    <source>
        <dbReference type="SAM" id="Phobius"/>
    </source>
</evidence>
<evidence type="ECO:0000313" key="3">
    <source>
        <dbReference type="Proteomes" id="UP000239007"/>
    </source>
</evidence>
<dbReference type="EMBL" id="MSCH01000003">
    <property type="protein sequence ID" value="PQJ52925.1"/>
    <property type="molecule type" value="Genomic_DNA"/>
</dbReference>
<feature type="transmembrane region" description="Helical" evidence="1">
    <location>
        <begin position="26"/>
        <end position="45"/>
    </location>
</feature>
<name>A0A2S7UT60_9GAMM</name>
<keyword evidence="1" id="KW-0812">Transmembrane</keyword>
<dbReference type="AlphaFoldDB" id="A0A2S7UT60"/>
<evidence type="ECO:0000313" key="2">
    <source>
        <dbReference type="EMBL" id="PQJ52925.1"/>
    </source>
</evidence>
<accession>A0A2S7UT60</accession>
<dbReference type="RefSeq" id="WP_105051399.1">
    <property type="nucleotide sequence ID" value="NZ_BMYG01000008.1"/>
</dbReference>
<proteinExistence type="predicted"/>
<dbReference type="OrthoDB" id="9997530at2"/>
<dbReference type="Proteomes" id="UP000239007">
    <property type="component" value="Unassembled WGS sequence"/>
</dbReference>
<feature type="transmembrane region" description="Helical" evidence="1">
    <location>
        <begin position="52"/>
        <end position="73"/>
    </location>
</feature>
<keyword evidence="3" id="KW-1185">Reference proteome</keyword>
<keyword evidence="1" id="KW-1133">Transmembrane helix</keyword>
<protein>
    <submittedName>
        <fullName evidence="2">Uncharacterized protein</fullName>
    </submittedName>
</protein>
<gene>
    <name evidence="2" type="ORF">BTO11_04160</name>
</gene>
<sequence>MLFLAFIAAIIGAVLLNQNGSYTGNIGYKIISLIFNVIAVVLFAIEYGTARGIFIYLAAISLIGVVLTVFFAFKAKQPIE</sequence>
<comment type="caution">
    <text evidence="2">The sequence shown here is derived from an EMBL/GenBank/DDBJ whole genome shotgun (WGS) entry which is preliminary data.</text>
</comment>
<organism evidence="2 3">
    <name type="scientific">Psychrosphaera saromensis</name>
    <dbReference type="NCBI Taxonomy" id="716813"/>
    <lineage>
        <taxon>Bacteria</taxon>
        <taxon>Pseudomonadati</taxon>
        <taxon>Pseudomonadota</taxon>
        <taxon>Gammaproteobacteria</taxon>
        <taxon>Alteromonadales</taxon>
        <taxon>Pseudoalteromonadaceae</taxon>
        <taxon>Psychrosphaera</taxon>
    </lineage>
</organism>
<reference evidence="2 3" key="1">
    <citation type="submission" date="2016-12" db="EMBL/GenBank/DDBJ databases">
        <title>Diversity of luminous bacteria.</title>
        <authorList>
            <person name="Yoshizawa S."/>
            <person name="Kogure K."/>
        </authorList>
    </citation>
    <scope>NUCLEOTIDE SEQUENCE [LARGE SCALE GENOMIC DNA]</scope>
    <source>
        <strain evidence="2 3">SA4-48</strain>
    </source>
</reference>
<keyword evidence="1" id="KW-0472">Membrane</keyword>